<comment type="caution">
    <text evidence="2">The sequence shown here is derived from an EMBL/GenBank/DDBJ whole genome shotgun (WGS) entry which is preliminary data.</text>
</comment>
<proteinExistence type="predicted"/>
<protein>
    <submittedName>
        <fullName evidence="2">Uncharacterized protein</fullName>
    </submittedName>
</protein>
<keyword evidence="1" id="KW-0175">Coiled coil</keyword>
<keyword evidence="3" id="KW-1185">Reference proteome</keyword>
<dbReference type="InterPro" id="IPR026173">
    <property type="entry name" value="SPAG17"/>
</dbReference>
<evidence type="ECO:0000313" key="2">
    <source>
        <dbReference type="EMBL" id="CAD8123858.1"/>
    </source>
</evidence>
<accession>A0A8S1R7S6</accession>
<reference evidence="2" key="1">
    <citation type="submission" date="2021-01" db="EMBL/GenBank/DDBJ databases">
        <authorList>
            <consortium name="Genoscope - CEA"/>
            <person name="William W."/>
        </authorList>
    </citation>
    <scope>NUCLEOTIDE SEQUENCE</scope>
</reference>
<dbReference type="GO" id="GO:1904158">
    <property type="term" value="P:axonemal central apparatus assembly"/>
    <property type="evidence" value="ECO:0007669"/>
    <property type="project" value="TreeGrafter"/>
</dbReference>
<name>A0A8S1R7S6_9CILI</name>
<dbReference type="PANTHER" id="PTHR21963:SF1">
    <property type="entry name" value="SPERM-ASSOCIATED ANTIGEN 17"/>
    <property type="match status" value="1"/>
</dbReference>
<sequence>MKLFLKKFANLAQINNNIQNGFPIRNLFHQLIKNVQKILLIQRLKELNMKLNQLKNNKKLKKKFFQLKKIKKELKKEAKKSEAELEAEKNRQNELQQEKKNYIFNITKDNQQMFNYRRLDMEFYQNVYQINYKLNLHIQQTLRFLLVEKFRKMQIKLTKYQKILKVNQMNILRAYFAQLHDQQSIIEREHKIFDNLCYPGIDRQGLQEIPEKSEKLRKANKSKLYPFVNVDVNEFERRQLLLQFEELFKEKEWHFGDIIYMERHNRNTLRQKFYKALLYDPQVITKYLQDDDALMIYKPFLEELQGKNGQLDGENFNSDFFYDIDYQNIGAITERCKIIYPTYNSLILATKFTVGEKERLRYRVIKENVSQFLILKNKKYQIQNHIKLIEFIFFIHKMDGFVNVQQMEKLLLLLQKRELNQITKVKKDNLDINVFTFRSQKIWCVYY</sequence>
<evidence type="ECO:0000313" key="3">
    <source>
        <dbReference type="Proteomes" id="UP000692954"/>
    </source>
</evidence>
<dbReference type="PANTHER" id="PTHR21963">
    <property type="entry name" value="PF6"/>
    <property type="match status" value="1"/>
</dbReference>
<dbReference type="EMBL" id="CAJJDN010000147">
    <property type="protein sequence ID" value="CAD8123858.1"/>
    <property type="molecule type" value="Genomic_DNA"/>
</dbReference>
<evidence type="ECO:0000256" key="1">
    <source>
        <dbReference type="SAM" id="Coils"/>
    </source>
</evidence>
<dbReference type="Proteomes" id="UP000692954">
    <property type="component" value="Unassembled WGS sequence"/>
</dbReference>
<dbReference type="OrthoDB" id="325166at2759"/>
<feature type="coiled-coil region" evidence="1">
    <location>
        <begin position="37"/>
        <end position="105"/>
    </location>
</feature>
<dbReference type="GO" id="GO:1990716">
    <property type="term" value="C:axonemal central apparatus"/>
    <property type="evidence" value="ECO:0007669"/>
    <property type="project" value="TreeGrafter"/>
</dbReference>
<dbReference type="AlphaFoldDB" id="A0A8S1R7S6"/>
<gene>
    <name evidence="2" type="ORF">PSON_ATCC_30995.1.T1470134</name>
</gene>
<organism evidence="2 3">
    <name type="scientific">Paramecium sonneborni</name>
    <dbReference type="NCBI Taxonomy" id="65129"/>
    <lineage>
        <taxon>Eukaryota</taxon>
        <taxon>Sar</taxon>
        <taxon>Alveolata</taxon>
        <taxon>Ciliophora</taxon>
        <taxon>Intramacronucleata</taxon>
        <taxon>Oligohymenophorea</taxon>
        <taxon>Peniculida</taxon>
        <taxon>Parameciidae</taxon>
        <taxon>Paramecium</taxon>
    </lineage>
</organism>